<feature type="non-terminal residue" evidence="8">
    <location>
        <position position="1"/>
    </location>
</feature>
<keyword evidence="2" id="KW-0227">DNA damage</keyword>
<dbReference type="Pfam" id="PF16589">
    <property type="entry name" value="BRCT_2"/>
    <property type="match status" value="1"/>
</dbReference>
<evidence type="ECO:0000313" key="9">
    <source>
        <dbReference type="Proteomes" id="UP001445076"/>
    </source>
</evidence>
<feature type="compositionally biased region" description="Basic and acidic residues" evidence="6">
    <location>
        <begin position="471"/>
        <end position="489"/>
    </location>
</feature>
<dbReference type="InterPro" id="IPR036420">
    <property type="entry name" value="BRCT_dom_sf"/>
</dbReference>
<keyword evidence="3" id="KW-0539">Nucleus</keyword>
<dbReference type="InterPro" id="IPR001357">
    <property type="entry name" value="BRCT_dom"/>
</dbReference>
<feature type="domain" description="BRCT" evidence="7">
    <location>
        <begin position="337"/>
        <end position="412"/>
    </location>
</feature>
<proteinExistence type="predicted"/>
<name>A0AAW0XKJ7_CHEQU</name>
<dbReference type="SUPFAM" id="SSF52113">
    <property type="entry name" value="BRCT domain"/>
    <property type="match status" value="3"/>
</dbReference>
<feature type="region of interest" description="Disordered" evidence="6">
    <location>
        <begin position="1"/>
        <end position="49"/>
    </location>
</feature>
<organism evidence="8 9">
    <name type="scientific">Cherax quadricarinatus</name>
    <name type="common">Australian red claw crayfish</name>
    <dbReference type="NCBI Taxonomy" id="27406"/>
    <lineage>
        <taxon>Eukaryota</taxon>
        <taxon>Metazoa</taxon>
        <taxon>Ecdysozoa</taxon>
        <taxon>Arthropoda</taxon>
        <taxon>Crustacea</taxon>
        <taxon>Multicrustacea</taxon>
        <taxon>Malacostraca</taxon>
        <taxon>Eumalacostraca</taxon>
        <taxon>Eucarida</taxon>
        <taxon>Decapoda</taxon>
        <taxon>Pleocyemata</taxon>
        <taxon>Astacidea</taxon>
        <taxon>Parastacoidea</taxon>
        <taxon>Parastacidae</taxon>
        <taxon>Cherax</taxon>
    </lineage>
</organism>
<dbReference type="GO" id="GO:0044666">
    <property type="term" value="C:MLL3/4 complex"/>
    <property type="evidence" value="ECO:0007669"/>
    <property type="project" value="TreeGrafter"/>
</dbReference>
<dbReference type="CDD" id="cd17711">
    <property type="entry name" value="BRCT_PAXIP1_rpt3"/>
    <property type="match status" value="1"/>
</dbReference>
<dbReference type="PROSITE" id="PS50172">
    <property type="entry name" value="BRCT"/>
    <property type="match status" value="3"/>
</dbReference>
<dbReference type="PANTHER" id="PTHR23196:SF1">
    <property type="entry name" value="PAX-INTERACTING PROTEIN 1"/>
    <property type="match status" value="1"/>
</dbReference>
<feature type="domain" description="BRCT" evidence="7">
    <location>
        <begin position="237"/>
        <end position="324"/>
    </location>
</feature>
<sequence>QTVQGAQYPPMSPHGRPIPGHPLPQGYPGCQPAGVVSPGQGSPHMVASGQLTPQQLTPHVSPLASPHGHSPIQRVDGPLMGHAGVIQGSSVPQNLVNQQNLVNPKTKTALAIHLTNRLAGGVHQGVIPQGPQAPQGPMEVPAHVVQKPGIPQEAIQGPGGEPVMLYQRRALGNITGSVTNNLVRPPVPATPVGVVAAHGYPRPAAPPHPAPTPVMAPAAPHYPRPHLVGHDTNIMLPRELCLVGCVFYIADYHGEVTLETLHTWKRVIQQHGGEVMPLYDSARITHLLCKHQKSPVFMQAVRENKRCITIFWLNDVLLRGKMAPPWQAIHLPTPFGNDNKPCKDLIVSVSGFENEERTIIKLMLQLVGAKYTGYFSKHNSLLVCKKLEGAKVAKAREWKRPVVNGVWLSEVLLGQNTPPLVYHGTRYQHYLDDPLRIDPSLASHLFNAWKYPISVSKESVEKAKAVREIALRKRKTEADGDQENKRSRLEPPPAPHLSAMPTPTPQLPCAPNQLAGTPSGLSQGTVSMGGVRGNLTVINKELPPEQQRPCILLSCVKNKEDIERNVLELGGYLARSSNEATHLVMGSSSAQRTVKFMCAISTCQYVVSLQWLIDSYAEAVFLPEDNYIMDMPEYERVFKFSLKETLMKTNRRQLFTGTTFYLTPSVVPGRTWLREIIECAGGTVESKRRTLKDIKEKNKEGAHKYLTIATTSDVHLVRDLLQENMPVYNAEFVLGSILRQEINLQMAIYIDEE</sequence>
<dbReference type="Proteomes" id="UP001445076">
    <property type="component" value="Unassembled WGS sequence"/>
</dbReference>
<comment type="subcellular location">
    <subcellularLocation>
        <location evidence="1">Nucleus</location>
    </subcellularLocation>
</comment>
<feature type="compositionally biased region" description="Polar residues" evidence="6">
    <location>
        <begin position="514"/>
        <end position="526"/>
    </location>
</feature>
<accession>A0AAW0XKJ7</accession>
<dbReference type="AlphaFoldDB" id="A0AAW0XKJ7"/>
<evidence type="ECO:0000256" key="5">
    <source>
        <dbReference type="ARBA" id="ARBA00030146"/>
    </source>
</evidence>
<evidence type="ECO:0000256" key="1">
    <source>
        <dbReference type="ARBA" id="ARBA00004123"/>
    </source>
</evidence>
<keyword evidence="9" id="KW-1185">Reference proteome</keyword>
<evidence type="ECO:0000259" key="7">
    <source>
        <dbReference type="PROSITE" id="PS50172"/>
    </source>
</evidence>
<dbReference type="InterPro" id="IPR051579">
    <property type="entry name" value="DDR_Transcriptional_Reg"/>
</dbReference>
<evidence type="ECO:0000256" key="3">
    <source>
        <dbReference type="ARBA" id="ARBA00023242"/>
    </source>
</evidence>
<dbReference type="GO" id="GO:0006974">
    <property type="term" value="P:DNA damage response"/>
    <property type="evidence" value="ECO:0007669"/>
    <property type="project" value="UniProtKB-KW"/>
</dbReference>
<dbReference type="PANTHER" id="PTHR23196">
    <property type="entry name" value="PAX TRANSCRIPTION ACTIVATION DOMAIN INTERACTING PROTEIN"/>
    <property type="match status" value="1"/>
</dbReference>
<comment type="caution">
    <text evidence="8">The sequence shown here is derived from an EMBL/GenBank/DDBJ whole genome shotgun (WGS) entry which is preliminary data.</text>
</comment>
<evidence type="ECO:0000256" key="6">
    <source>
        <dbReference type="SAM" id="MobiDB-lite"/>
    </source>
</evidence>
<evidence type="ECO:0000313" key="8">
    <source>
        <dbReference type="EMBL" id="KAK8740523.1"/>
    </source>
</evidence>
<reference evidence="8 9" key="1">
    <citation type="journal article" date="2024" name="BMC Genomics">
        <title>Genome assembly of redclaw crayfish (Cherax quadricarinatus) provides insights into its immune adaptation and hypoxia tolerance.</title>
        <authorList>
            <person name="Liu Z."/>
            <person name="Zheng J."/>
            <person name="Li H."/>
            <person name="Fang K."/>
            <person name="Wang S."/>
            <person name="He J."/>
            <person name="Zhou D."/>
            <person name="Weng S."/>
            <person name="Chi M."/>
            <person name="Gu Z."/>
            <person name="He J."/>
            <person name="Li F."/>
            <person name="Wang M."/>
        </authorList>
    </citation>
    <scope>NUCLEOTIDE SEQUENCE [LARGE SCALE GENOMIC DNA]</scope>
    <source>
        <strain evidence="8">ZL_2023a</strain>
    </source>
</reference>
<feature type="domain" description="BRCT" evidence="7">
    <location>
        <begin position="558"/>
        <end position="629"/>
    </location>
</feature>
<dbReference type="Pfam" id="PF12738">
    <property type="entry name" value="PTCB-BRCT"/>
    <property type="match status" value="1"/>
</dbReference>
<gene>
    <name evidence="8" type="ORF">OTU49_002955</name>
</gene>
<evidence type="ECO:0000256" key="4">
    <source>
        <dbReference type="ARBA" id="ARBA00023858"/>
    </source>
</evidence>
<evidence type="ECO:0000256" key="2">
    <source>
        <dbReference type="ARBA" id="ARBA00022763"/>
    </source>
</evidence>
<dbReference type="EMBL" id="JARKIK010000033">
    <property type="protein sequence ID" value="KAK8740523.1"/>
    <property type="molecule type" value="Genomic_DNA"/>
</dbReference>
<dbReference type="Pfam" id="PF00533">
    <property type="entry name" value="BRCT"/>
    <property type="match status" value="1"/>
</dbReference>
<feature type="region of interest" description="Disordered" evidence="6">
    <location>
        <begin position="471"/>
        <end position="526"/>
    </location>
</feature>
<dbReference type="SMART" id="SM00292">
    <property type="entry name" value="BRCT"/>
    <property type="match status" value="4"/>
</dbReference>
<dbReference type="Gene3D" id="3.40.50.10190">
    <property type="entry name" value="BRCT domain"/>
    <property type="match status" value="4"/>
</dbReference>
<protein>
    <recommendedName>
        <fullName evidence="4">PAX-interacting protein 1</fullName>
    </recommendedName>
    <alternativeName>
        <fullName evidence="5">PAX transactivation activation domain-interacting protein</fullName>
    </alternativeName>
</protein>
<dbReference type="CDD" id="cd18440">
    <property type="entry name" value="BRCT_PAXIP1_rpt6"/>
    <property type="match status" value="1"/>
</dbReference>
<dbReference type="Pfam" id="PF16770">
    <property type="entry name" value="RTT107_BRCT_5"/>
    <property type="match status" value="1"/>
</dbReference>